<accession>A0A1Q9AP92</accession>
<dbReference type="PANTHER" id="PTHR43818:SF11">
    <property type="entry name" value="BCDNA.GH03377"/>
    <property type="match status" value="1"/>
</dbReference>
<feature type="domain" description="Gfo/Idh/MocA-like oxidoreductase N-terminal" evidence="2">
    <location>
        <begin position="4"/>
        <end position="115"/>
    </location>
</feature>
<dbReference type="GO" id="GO:0000166">
    <property type="term" value="F:nucleotide binding"/>
    <property type="evidence" value="ECO:0007669"/>
    <property type="project" value="InterPro"/>
</dbReference>
<dbReference type="RefSeq" id="WP_075633256.1">
    <property type="nucleotide sequence ID" value="NZ_MKIO01000019.1"/>
</dbReference>
<keyword evidence="1" id="KW-0560">Oxidoreductase</keyword>
<dbReference type="PANTHER" id="PTHR43818">
    <property type="entry name" value="BCDNA.GH03377"/>
    <property type="match status" value="1"/>
</dbReference>
<evidence type="ECO:0000313" key="5">
    <source>
        <dbReference type="Proteomes" id="UP000186143"/>
    </source>
</evidence>
<gene>
    <name evidence="4" type="ORF">BJF92_06845</name>
</gene>
<dbReference type="AlphaFoldDB" id="A0A1Q9AP92"/>
<feature type="domain" description="GFO/IDH/MocA-like oxidoreductase" evidence="3">
    <location>
        <begin position="132"/>
        <end position="263"/>
    </location>
</feature>
<evidence type="ECO:0000259" key="3">
    <source>
        <dbReference type="Pfam" id="PF22725"/>
    </source>
</evidence>
<dbReference type="GO" id="GO:0016491">
    <property type="term" value="F:oxidoreductase activity"/>
    <property type="evidence" value="ECO:0007669"/>
    <property type="project" value="UniProtKB-KW"/>
</dbReference>
<dbReference type="EMBL" id="MKIO01000019">
    <property type="protein sequence ID" value="OLP57236.1"/>
    <property type="molecule type" value="Genomic_DNA"/>
</dbReference>
<dbReference type="Pfam" id="PF01408">
    <property type="entry name" value="GFO_IDH_MocA"/>
    <property type="match status" value="1"/>
</dbReference>
<evidence type="ECO:0000313" key="4">
    <source>
        <dbReference type="EMBL" id="OLP57236.1"/>
    </source>
</evidence>
<dbReference type="InterPro" id="IPR050463">
    <property type="entry name" value="Gfo/Idh/MocA_oxidrdct_glycsds"/>
</dbReference>
<sequence length="385" mass="41551">MTGIALIGCGFVADYYALTLKNHPELRLCGVFDILPERQAAFARFWSARAYDSLEALLADPSVEIVVNLTPPETHAEINRAALQAGKHVYCEKPLAMTMDDAQAVVELAETRGLVIAGAPANALSSARAHCAALIRSGAIGAPRLAYAEMEDGPVFRGNWRSWKSRSGAPWPGVHEFSIGCTLEHAGYAASWLVSLFGAVDRVTAFSALAFPNKGPGTEGLSLGHDFSVGCMAFRSGLSARLTSGLGAPRDRSLTVVGEEGILVVRDLWDEFSAVQLEPFGRRPFWPRLVDRLEHELQRKLGFRLTAGRTMPYARRKLALPAYPSRIDFARGVAVQAAAIREGRTPFFSGRTALHLTDIALSLHNGLNDHAPLPPAQTALVGDQG</sequence>
<dbReference type="InterPro" id="IPR036291">
    <property type="entry name" value="NAD(P)-bd_dom_sf"/>
</dbReference>
<dbReference type="InterPro" id="IPR055170">
    <property type="entry name" value="GFO_IDH_MocA-like_dom"/>
</dbReference>
<dbReference type="Pfam" id="PF22725">
    <property type="entry name" value="GFO_IDH_MocA_C3"/>
    <property type="match status" value="1"/>
</dbReference>
<dbReference type="SUPFAM" id="SSF55347">
    <property type="entry name" value="Glyceraldehyde-3-phosphate dehydrogenase-like, C-terminal domain"/>
    <property type="match status" value="1"/>
</dbReference>
<dbReference type="Gene3D" id="3.40.50.720">
    <property type="entry name" value="NAD(P)-binding Rossmann-like Domain"/>
    <property type="match status" value="1"/>
</dbReference>
<evidence type="ECO:0000256" key="1">
    <source>
        <dbReference type="ARBA" id="ARBA00023002"/>
    </source>
</evidence>
<proteinExistence type="predicted"/>
<comment type="caution">
    <text evidence="4">The sequence shown here is derived from an EMBL/GenBank/DDBJ whole genome shotgun (WGS) entry which is preliminary data.</text>
</comment>
<dbReference type="Proteomes" id="UP000186143">
    <property type="component" value="Unassembled WGS sequence"/>
</dbReference>
<dbReference type="InterPro" id="IPR000683">
    <property type="entry name" value="Gfo/Idh/MocA-like_OxRdtase_N"/>
</dbReference>
<dbReference type="SUPFAM" id="SSF51735">
    <property type="entry name" value="NAD(P)-binding Rossmann-fold domains"/>
    <property type="match status" value="1"/>
</dbReference>
<name>A0A1Q9AP92_9HYPH</name>
<dbReference type="Gene3D" id="3.30.360.10">
    <property type="entry name" value="Dihydrodipicolinate Reductase, domain 2"/>
    <property type="match status" value="1"/>
</dbReference>
<organism evidence="4 5">
    <name type="scientific">Xaviernesmea rhizosphaerae</name>
    <dbReference type="NCBI Taxonomy" id="1672749"/>
    <lineage>
        <taxon>Bacteria</taxon>
        <taxon>Pseudomonadati</taxon>
        <taxon>Pseudomonadota</taxon>
        <taxon>Alphaproteobacteria</taxon>
        <taxon>Hyphomicrobiales</taxon>
        <taxon>Rhizobiaceae</taxon>
        <taxon>Rhizobium/Agrobacterium group</taxon>
        <taxon>Xaviernesmea</taxon>
    </lineage>
</organism>
<evidence type="ECO:0000259" key="2">
    <source>
        <dbReference type="Pfam" id="PF01408"/>
    </source>
</evidence>
<reference evidence="4 5" key="1">
    <citation type="submission" date="2016-09" db="EMBL/GenBank/DDBJ databases">
        <title>Rhizobium sp. nov., a novel species isolated from the rice rhizosphere.</title>
        <authorList>
            <person name="Zhao J."/>
            <person name="Zhang X."/>
        </authorList>
    </citation>
    <scope>NUCLEOTIDE SEQUENCE [LARGE SCALE GENOMIC DNA]</scope>
    <source>
        <strain evidence="4 5">MH17</strain>
    </source>
</reference>
<protein>
    <submittedName>
        <fullName evidence="4">Oxidoreductase</fullName>
    </submittedName>
</protein>
<dbReference type="OrthoDB" id="9776544at2"/>
<dbReference type="STRING" id="1672749.BJF92_06845"/>